<accession>A0ACD2ZZA5</accession>
<dbReference type="EMBL" id="ML209382">
    <property type="protein sequence ID" value="TFK58414.1"/>
    <property type="molecule type" value="Genomic_DNA"/>
</dbReference>
<name>A0ACD2ZZA5_9AGAR</name>
<evidence type="ECO:0000313" key="2">
    <source>
        <dbReference type="Proteomes" id="UP000308600"/>
    </source>
</evidence>
<protein>
    <submittedName>
        <fullName evidence="1">Uncharacterized protein</fullName>
    </submittedName>
</protein>
<reference evidence="1 2" key="1">
    <citation type="journal article" date="2019" name="Nat. Ecol. Evol.">
        <title>Megaphylogeny resolves global patterns of mushroom evolution.</title>
        <authorList>
            <person name="Varga T."/>
            <person name="Krizsan K."/>
            <person name="Foldi C."/>
            <person name="Dima B."/>
            <person name="Sanchez-Garcia M."/>
            <person name="Sanchez-Ramirez S."/>
            <person name="Szollosi G.J."/>
            <person name="Szarkandi J.G."/>
            <person name="Papp V."/>
            <person name="Albert L."/>
            <person name="Andreopoulos W."/>
            <person name="Angelini C."/>
            <person name="Antonin V."/>
            <person name="Barry K.W."/>
            <person name="Bougher N.L."/>
            <person name="Buchanan P."/>
            <person name="Buyck B."/>
            <person name="Bense V."/>
            <person name="Catcheside P."/>
            <person name="Chovatia M."/>
            <person name="Cooper J."/>
            <person name="Damon W."/>
            <person name="Desjardin D."/>
            <person name="Finy P."/>
            <person name="Geml J."/>
            <person name="Haridas S."/>
            <person name="Hughes K."/>
            <person name="Justo A."/>
            <person name="Karasinski D."/>
            <person name="Kautmanova I."/>
            <person name="Kiss B."/>
            <person name="Kocsube S."/>
            <person name="Kotiranta H."/>
            <person name="LaButti K.M."/>
            <person name="Lechner B.E."/>
            <person name="Liimatainen K."/>
            <person name="Lipzen A."/>
            <person name="Lukacs Z."/>
            <person name="Mihaltcheva S."/>
            <person name="Morgado L.N."/>
            <person name="Niskanen T."/>
            <person name="Noordeloos M.E."/>
            <person name="Ohm R.A."/>
            <person name="Ortiz-Santana B."/>
            <person name="Ovrebo C."/>
            <person name="Racz N."/>
            <person name="Riley R."/>
            <person name="Savchenko A."/>
            <person name="Shiryaev A."/>
            <person name="Soop K."/>
            <person name="Spirin V."/>
            <person name="Szebenyi C."/>
            <person name="Tomsovsky M."/>
            <person name="Tulloss R.E."/>
            <person name="Uehling J."/>
            <person name="Grigoriev I.V."/>
            <person name="Vagvolgyi C."/>
            <person name="Papp T."/>
            <person name="Martin F.M."/>
            <person name="Miettinen O."/>
            <person name="Hibbett D.S."/>
            <person name="Nagy L.G."/>
        </authorList>
    </citation>
    <scope>NUCLEOTIDE SEQUENCE [LARGE SCALE GENOMIC DNA]</scope>
    <source>
        <strain evidence="1 2">NL-1719</strain>
    </source>
</reference>
<organism evidence="1 2">
    <name type="scientific">Pluteus cervinus</name>
    <dbReference type="NCBI Taxonomy" id="181527"/>
    <lineage>
        <taxon>Eukaryota</taxon>
        <taxon>Fungi</taxon>
        <taxon>Dikarya</taxon>
        <taxon>Basidiomycota</taxon>
        <taxon>Agaricomycotina</taxon>
        <taxon>Agaricomycetes</taxon>
        <taxon>Agaricomycetidae</taxon>
        <taxon>Agaricales</taxon>
        <taxon>Pluteineae</taxon>
        <taxon>Pluteaceae</taxon>
        <taxon>Pluteus</taxon>
    </lineage>
</organism>
<evidence type="ECO:0000313" key="1">
    <source>
        <dbReference type="EMBL" id="TFK58414.1"/>
    </source>
</evidence>
<gene>
    <name evidence="1" type="ORF">BDN72DRAFT_873177</name>
</gene>
<sequence length="121" mass="12770">MFRYCTDQLTDWFSTTNASLTFIGKQIPTKPLSKRAQNVMVVYCDTQIDDSCGGTCTVYNGPNTCIDAPQTNCLMSTADVGFCDRGGCGGSCNQFSSCGDSLGSGFCSTPGTASILVPFVP</sequence>
<dbReference type="Proteomes" id="UP000308600">
    <property type="component" value="Unassembled WGS sequence"/>
</dbReference>
<keyword evidence="2" id="KW-1185">Reference proteome</keyword>
<proteinExistence type="predicted"/>